<keyword evidence="5 9" id="KW-0687">Ribonucleoprotein</keyword>
<accession>A0A1L8MQE3</accession>
<keyword evidence="2 9" id="KW-0699">rRNA-binding</keyword>
<comment type="caution">
    <text evidence="12">The sequence shown here is derived from an EMBL/GenBank/DDBJ whole genome shotgun (WGS) entry which is preliminary data.</text>
</comment>
<dbReference type="GO" id="GO:0006412">
    <property type="term" value="P:translation"/>
    <property type="evidence" value="ECO:0007669"/>
    <property type="project" value="UniProtKB-UniRule"/>
</dbReference>
<evidence type="ECO:0000256" key="5">
    <source>
        <dbReference type="ARBA" id="ARBA00023274"/>
    </source>
</evidence>
<evidence type="ECO:0000313" key="13">
    <source>
        <dbReference type="Proteomes" id="UP000182015"/>
    </source>
</evidence>
<sequence length="217" mass="24151">MGQKVHPIGMRVGIIRDWDAKWYAEKEYADYLHEDLSIRKFVQKELAEASVSTIEIERAINKVIVSLHTAKPGMVIGKGGANVDALRAQLNKLTGKQVHINIIEIKSPDLDAHLVGENIARQLEQRVAFRRAQKQAIQRTMRAGAKGIKTQVSGRLNGADIARAEGYSEGTVPLHTLRADIDYAWEEADTTYGKLGVKVWIYRGEVLPARKNTKGGK</sequence>
<dbReference type="Gene3D" id="3.30.300.20">
    <property type="match status" value="1"/>
</dbReference>
<evidence type="ECO:0000256" key="2">
    <source>
        <dbReference type="ARBA" id="ARBA00022730"/>
    </source>
</evidence>
<dbReference type="GO" id="GO:0003735">
    <property type="term" value="F:structural constituent of ribosome"/>
    <property type="evidence" value="ECO:0007669"/>
    <property type="project" value="InterPro"/>
</dbReference>
<dbReference type="InterPro" id="IPR009019">
    <property type="entry name" value="KH_sf_prok-type"/>
</dbReference>
<keyword evidence="13" id="KW-1185">Reference proteome</keyword>
<dbReference type="Pfam" id="PF00189">
    <property type="entry name" value="Ribosomal_S3_C"/>
    <property type="match status" value="1"/>
</dbReference>
<evidence type="ECO:0000259" key="11">
    <source>
        <dbReference type="PROSITE" id="PS50823"/>
    </source>
</evidence>
<dbReference type="STRING" id="1856638.A9Q68_05415"/>
<dbReference type="FunFam" id="3.30.1140.32:FF:000001">
    <property type="entry name" value="30S ribosomal protein S3"/>
    <property type="match status" value="1"/>
</dbReference>
<dbReference type="GO" id="GO:0019843">
    <property type="term" value="F:rRNA binding"/>
    <property type="evidence" value="ECO:0007669"/>
    <property type="project" value="UniProtKB-UniRule"/>
</dbReference>
<dbReference type="InterPro" id="IPR057258">
    <property type="entry name" value="Ribosomal_uS3"/>
</dbReference>
<dbReference type="Gene3D" id="3.30.1140.32">
    <property type="entry name" value="Ribosomal protein S3, C-terminal domain"/>
    <property type="match status" value="1"/>
</dbReference>
<feature type="domain" description="KH type-2" evidence="11">
    <location>
        <begin position="38"/>
        <end position="106"/>
    </location>
</feature>
<comment type="similarity">
    <text evidence="1 9 10">Belongs to the universal ribosomal protein uS3 family.</text>
</comment>
<dbReference type="GO" id="GO:0003729">
    <property type="term" value="F:mRNA binding"/>
    <property type="evidence" value="ECO:0007669"/>
    <property type="project" value="UniProtKB-UniRule"/>
</dbReference>
<dbReference type="SUPFAM" id="SSF54814">
    <property type="entry name" value="Prokaryotic type KH domain (KH-domain type II)"/>
    <property type="match status" value="1"/>
</dbReference>
<evidence type="ECO:0000256" key="7">
    <source>
        <dbReference type="ARBA" id="ARBA00035257"/>
    </source>
</evidence>
<evidence type="ECO:0000256" key="8">
    <source>
        <dbReference type="ARBA" id="ARBA00063096"/>
    </source>
</evidence>
<dbReference type="AlphaFoldDB" id="A0A1L8MQE3"/>
<dbReference type="HAMAP" id="MF_01309_B">
    <property type="entry name" value="Ribosomal_uS3_B"/>
    <property type="match status" value="1"/>
</dbReference>
<protein>
    <recommendedName>
        <fullName evidence="7 9">Small ribosomal subunit protein uS3</fullName>
    </recommendedName>
</protein>
<dbReference type="SUPFAM" id="SSF54821">
    <property type="entry name" value="Ribosomal protein S3 C-terminal domain"/>
    <property type="match status" value="1"/>
</dbReference>
<dbReference type="SMART" id="SM00322">
    <property type="entry name" value="KH"/>
    <property type="match status" value="1"/>
</dbReference>
<dbReference type="FunFam" id="3.30.300.20:FF:000001">
    <property type="entry name" value="30S ribosomal protein S3"/>
    <property type="match status" value="1"/>
</dbReference>
<dbReference type="InterPro" id="IPR036419">
    <property type="entry name" value="Ribosomal_S3_C_sf"/>
</dbReference>
<evidence type="ECO:0000256" key="9">
    <source>
        <dbReference type="HAMAP-Rule" id="MF_01309"/>
    </source>
</evidence>
<gene>
    <name evidence="9" type="primary">rpsC</name>
    <name evidence="12" type="ORF">A9Q68_05415</name>
</gene>
<dbReference type="InterPro" id="IPR018280">
    <property type="entry name" value="Ribosomal_uS3_CS"/>
</dbReference>
<evidence type="ECO:0000256" key="4">
    <source>
        <dbReference type="ARBA" id="ARBA00022980"/>
    </source>
</evidence>
<dbReference type="InterPro" id="IPR004044">
    <property type="entry name" value="KH_dom_type_2"/>
</dbReference>
<organism evidence="12 13">
    <name type="scientific">Streptococcus bovimastitidis</name>
    <dbReference type="NCBI Taxonomy" id="1856638"/>
    <lineage>
        <taxon>Bacteria</taxon>
        <taxon>Bacillati</taxon>
        <taxon>Bacillota</taxon>
        <taxon>Bacilli</taxon>
        <taxon>Lactobacillales</taxon>
        <taxon>Streptococcaceae</taxon>
        <taxon>Streptococcus</taxon>
    </lineage>
</organism>
<dbReference type="Pfam" id="PF07650">
    <property type="entry name" value="KH_2"/>
    <property type="match status" value="1"/>
</dbReference>
<dbReference type="InterPro" id="IPR015946">
    <property type="entry name" value="KH_dom-like_a/b"/>
</dbReference>
<proteinExistence type="inferred from homology"/>
<comment type="function">
    <text evidence="6 9">Binds the lower part of the 30S subunit head. Binds mRNA in the 70S ribosome, positioning it for translation.</text>
</comment>
<dbReference type="OrthoDB" id="9806396at2"/>
<dbReference type="PANTHER" id="PTHR11760">
    <property type="entry name" value="30S/40S RIBOSOMAL PROTEIN S3"/>
    <property type="match status" value="1"/>
</dbReference>
<keyword evidence="3 9" id="KW-0694">RNA-binding</keyword>
<reference evidence="13" key="1">
    <citation type="submission" date="2016-06" db="EMBL/GenBank/DDBJ databases">
        <authorList>
            <person name="de Vries S.P.W."/>
            <person name="Hadjirin N.F."/>
            <person name="Lay E.M."/>
            <person name="Zadoks R.N."/>
            <person name="Peacock S.J."/>
            <person name="Parkhill J."/>
            <person name="Grant A.J."/>
            <person name="Mcdougall S."/>
            <person name="Holmes M.A."/>
        </authorList>
    </citation>
    <scope>NUCLEOTIDE SEQUENCE [LARGE SCALE GENOMIC DNA]</scope>
    <source>
        <strain evidence="13">NZ1587</strain>
    </source>
</reference>
<dbReference type="PANTHER" id="PTHR11760:SF19">
    <property type="entry name" value="SMALL RIBOSOMAL SUBUNIT PROTEIN US3C"/>
    <property type="match status" value="1"/>
</dbReference>
<dbReference type="PROSITE" id="PS50823">
    <property type="entry name" value="KH_TYPE_2"/>
    <property type="match status" value="1"/>
</dbReference>
<evidence type="ECO:0000256" key="6">
    <source>
        <dbReference type="ARBA" id="ARBA00024998"/>
    </source>
</evidence>
<dbReference type="RefSeq" id="WP_071793664.1">
    <property type="nucleotide sequence ID" value="NZ_LZDD01000001.1"/>
</dbReference>
<dbReference type="InterPro" id="IPR001351">
    <property type="entry name" value="Ribosomal_uS3_C"/>
</dbReference>
<dbReference type="PROSITE" id="PS00548">
    <property type="entry name" value="RIBOSOMAL_S3"/>
    <property type="match status" value="1"/>
</dbReference>
<evidence type="ECO:0000256" key="1">
    <source>
        <dbReference type="ARBA" id="ARBA00010761"/>
    </source>
</evidence>
<dbReference type="Proteomes" id="UP000182015">
    <property type="component" value="Unassembled WGS sequence"/>
</dbReference>
<dbReference type="InterPro" id="IPR004087">
    <property type="entry name" value="KH_dom"/>
</dbReference>
<dbReference type="CDD" id="cd02412">
    <property type="entry name" value="KH-II_30S_S3"/>
    <property type="match status" value="1"/>
</dbReference>
<dbReference type="NCBIfam" id="TIGR01009">
    <property type="entry name" value="rpsC_bact"/>
    <property type="match status" value="1"/>
</dbReference>
<dbReference type="GO" id="GO:0022627">
    <property type="term" value="C:cytosolic small ribosomal subunit"/>
    <property type="evidence" value="ECO:0007669"/>
    <property type="project" value="TreeGrafter"/>
</dbReference>
<dbReference type="EMBL" id="LZDD01000001">
    <property type="protein sequence ID" value="OJF72978.1"/>
    <property type="molecule type" value="Genomic_DNA"/>
</dbReference>
<comment type="subunit">
    <text evidence="8 9">Part of the 30S ribosomal subunit. Forms a tight complex with proteins S10 and S14.</text>
</comment>
<dbReference type="InterPro" id="IPR005704">
    <property type="entry name" value="Ribosomal_uS3_bac-typ"/>
</dbReference>
<evidence type="ECO:0000256" key="10">
    <source>
        <dbReference type="RuleBase" id="RU003624"/>
    </source>
</evidence>
<evidence type="ECO:0000313" key="12">
    <source>
        <dbReference type="EMBL" id="OJF72978.1"/>
    </source>
</evidence>
<name>A0A1L8MQE3_9STRE</name>
<evidence type="ECO:0000256" key="3">
    <source>
        <dbReference type="ARBA" id="ARBA00022884"/>
    </source>
</evidence>
<keyword evidence="4 9" id="KW-0689">Ribosomal protein</keyword>